<accession>U2KEE0</accession>
<comment type="subunit">
    <text evidence="9">Homotetramer.</text>
</comment>
<dbReference type="InterPro" id="IPR023940">
    <property type="entry name" value="DHDPR_bac"/>
</dbReference>
<feature type="domain" description="Dihydrodipicolinate reductase N-terminal" evidence="11">
    <location>
        <begin position="3"/>
        <end position="112"/>
    </location>
</feature>
<dbReference type="PIRSF" id="PIRSF000161">
    <property type="entry name" value="DHPR"/>
    <property type="match status" value="1"/>
</dbReference>
<keyword evidence="6 9" id="KW-0560">Oxidoreductase</keyword>
<dbReference type="HOGENOM" id="CLU_047479_2_2_9"/>
<feature type="binding site" evidence="9">
    <location>
        <begin position="109"/>
        <end position="112"/>
    </location>
    <ligand>
        <name>NAD(+)</name>
        <dbReference type="ChEBI" id="CHEBI:57540"/>
    </ligand>
</feature>
<comment type="catalytic activity">
    <reaction evidence="9">
        <text>(S)-2,3,4,5-tetrahydrodipicolinate + NADP(+) + H2O = (2S,4S)-4-hydroxy-2,3,4,5-tetrahydrodipicolinate + NADPH + H(+)</text>
        <dbReference type="Rhea" id="RHEA:35331"/>
        <dbReference type="ChEBI" id="CHEBI:15377"/>
        <dbReference type="ChEBI" id="CHEBI:15378"/>
        <dbReference type="ChEBI" id="CHEBI:16845"/>
        <dbReference type="ChEBI" id="CHEBI:57783"/>
        <dbReference type="ChEBI" id="CHEBI:58349"/>
        <dbReference type="ChEBI" id="CHEBI:67139"/>
        <dbReference type="EC" id="1.17.1.8"/>
    </reaction>
</comment>
<comment type="caution">
    <text evidence="9">Was originally thought to be a dihydrodipicolinate reductase (DHDPR), catalyzing the conversion of dihydrodipicolinate to tetrahydrodipicolinate. However, it was shown in E.coli that the substrate of the enzymatic reaction is not dihydrodipicolinate (DHDP) but in fact (2S,4S)-4-hydroxy-2,3,4,5-tetrahydrodipicolinic acid (HTPA), the product released by the DapA-catalyzed reaction.</text>
</comment>
<gene>
    <name evidence="9" type="primary">dapB</name>
    <name evidence="13" type="ORF">RUMCAL_00823</name>
</gene>
<dbReference type="PANTHER" id="PTHR20836">
    <property type="entry name" value="DIHYDRODIPICOLINATE REDUCTASE"/>
    <property type="match status" value="1"/>
</dbReference>
<dbReference type="InterPro" id="IPR022664">
    <property type="entry name" value="DapB_N_CS"/>
</dbReference>
<dbReference type="HAMAP" id="MF_00102">
    <property type="entry name" value="DapB"/>
    <property type="match status" value="1"/>
</dbReference>
<evidence type="ECO:0000256" key="5">
    <source>
        <dbReference type="ARBA" id="ARBA00022915"/>
    </source>
</evidence>
<dbReference type="eggNOG" id="COG0289">
    <property type="taxonomic scope" value="Bacteria"/>
</dbReference>
<feature type="active site" description="Proton donor/acceptor" evidence="9">
    <location>
        <position position="142"/>
    </location>
</feature>
<dbReference type="Pfam" id="PF05173">
    <property type="entry name" value="DapB_C"/>
    <property type="match status" value="1"/>
</dbReference>
<dbReference type="Gene3D" id="3.40.50.720">
    <property type="entry name" value="NAD(P)-binding Rossmann-like Domain"/>
    <property type="match status" value="1"/>
</dbReference>
<organism evidence="13 14">
    <name type="scientific">Ruminococcus callidus ATCC 27760</name>
    <dbReference type="NCBI Taxonomy" id="411473"/>
    <lineage>
        <taxon>Bacteria</taxon>
        <taxon>Bacillati</taxon>
        <taxon>Bacillota</taxon>
        <taxon>Clostridia</taxon>
        <taxon>Eubacteriales</taxon>
        <taxon>Oscillospiraceae</taxon>
        <taxon>Ruminococcus</taxon>
    </lineage>
</organism>
<dbReference type="GO" id="GO:0016726">
    <property type="term" value="F:oxidoreductase activity, acting on CH or CH2 groups, NAD or NADP as acceptor"/>
    <property type="evidence" value="ECO:0007669"/>
    <property type="project" value="UniProtKB-UniRule"/>
</dbReference>
<dbReference type="GO" id="GO:0008839">
    <property type="term" value="F:4-hydroxy-tetrahydrodipicolinate reductase"/>
    <property type="evidence" value="ECO:0007669"/>
    <property type="project" value="UniProtKB-UniRule"/>
</dbReference>
<comment type="caution">
    <text evidence="9">Lacks conserved residue(s) required for the propagation of feature annotation.</text>
</comment>
<dbReference type="PANTHER" id="PTHR20836:SF7">
    <property type="entry name" value="4-HYDROXY-TETRAHYDRODIPICOLINATE REDUCTASE"/>
    <property type="match status" value="1"/>
</dbReference>
<dbReference type="SUPFAM" id="SSF55347">
    <property type="entry name" value="Glyceraldehyde-3-phosphate dehydrogenase-like, C-terminal domain"/>
    <property type="match status" value="1"/>
</dbReference>
<comment type="catalytic activity">
    <reaction evidence="9">
        <text>(S)-2,3,4,5-tetrahydrodipicolinate + NAD(+) + H2O = (2S,4S)-4-hydroxy-2,3,4,5-tetrahydrodipicolinate + NADH + H(+)</text>
        <dbReference type="Rhea" id="RHEA:35323"/>
        <dbReference type="ChEBI" id="CHEBI:15377"/>
        <dbReference type="ChEBI" id="CHEBI:15378"/>
        <dbReference type="ChEBI" id="CHEBI:16845"/>
        <dbReference type="ChEBI" id="CHEBI:57540"/>
        <dbReference type="ChEBI" id="CHEBI:57945"/>
        <dbReference type="ChEBI" id="CHEBI:67139"/>
        <dbReference type="EC" id="1.17.1.8"/>
    </reaction>
</comment>
<dbReference type="Pfam" id="PF01113">
    <property type="entry name" value="DapB_N"/>
    <property type="match status" value="1"/>
</dbReference>
<dbReference type="InterPro" id="IPR000846">
    <property type="entry name" value="DapB_N"/>
</dbReference>
<evidence type="ECO:0000313" key="14">
    <source>
        <dbReference type="Proteomes" id="UP000016662"/>
    </source>
</evidence>
<dbReference type="GO" id="GO:0005829">
    <property type="term" value="C:cytosol"/>
    <property type="evidence" value="ECO:0007669"/>
    <property type="project" value="TreeGrafter"/>
</dbReference>
<feature type="binding site" evidence="9">
    <location>
        <begin position="8"/>
        <end position="13"/>
    </location>
    <ligand>
        <name>NAD(+)</name>
        <dbReference type="ChEBI" id="CHEBI:57540"/>
    </ligand>
</feature>
<dbReference type="PROSITE" id="PS01298">
    <property type="entry name" value="DAPB"/>
    <property type="match status" value="1"/>
</dbReference>
<feature type="binding site" evidence="9">
    <location>
        <position position="34"/>
    </location>
    <ligand>
        <name>NAD(+)</name>
        <dbReference type="ChEBI" id="CHEBI:57540"/>
    </ligand>
</feature>
<dbReference type="NCBIfam" id="TIGR00036">
    <property type="entry name" value="dapB"/>
    <property type="match status" value="1"/>
</dbReference>
<dbReference type="UniPathway" id="UPA00034">
    <property type="reaction ID" value="UER00018"/>
</dbReference>
<feature type="binding site" evidence="9">
    <location>
        <position position="143"/>
    </location>
    <ligand>
        <name>(S)-2,3,4,5-tetrahydrodipicolinate</name>
        <dbReference type="ChEBI" id="CHEBI:16845"/>
    </ligand>
</feature>
<dbReference type="FunFam" id="3.30.360.10:FF:000009">
    <property type="entry name" value="4-hydroxy-tetrahydrodipicolinate reductase"/>
    <property type="match status" value="1"/>
</dbReference>
<dbReference type="InterPro" id="IPR022663">
    <property type="entry name" value="DapB_C"/>
</dbReference>
<keyword evidence="4 9" id="KW-0521">NADP</keyword>
<keyword evidence="2 9" id="KW-0963">Cytoplasm</keyword>
<keyword evidence="7 9" id="KW-0520">NAD</keyword>
<feature type="domain" description="Dihydrodipicolinate reductase C-terminal" evidence="12">
    <location>
        <begin position="115"/>
        <end position="248"/>
    </location>
</feature>
<evidence type="ECO:0000256" key="10">
    <source>
        <dbReference type="NCBIfam" id="TIGR00036"/>
    </source>
</evidence>
<feature type="binding site" evidence="9">
    <location>
        <begin position="85"/>
        <end position="87"/>
    </location>
    <ligand>
        <name>NAD(+)</name>
        <dbReference type="ChEBI" id="CHEBI:57540"/>
    </ligand>
</feature>
<evidence type="ECO:0000256" key="6">
    <source>
        <dbReference type="ARBA" id="ARBA00023002"/>
    </source>
</evidence>
<protein>
    <recommendedName>
        <fullName evidence="9 10">4-hydroxy-tetrahydrodipicolinate reductase</fullName>
        <shortName evidence="9">HTPA reductase</shortName>
        <ecNumber evidence="9 10">1.17.1.8</ecNumber>
    </recommendedName>
</protein>
<comment type="caution">
    <text evidence="13">The sequence shown here is derived from an EMBL/GenBank/DDBJ whole genome shotgun (WGS) entry which is preliminary data.</text>
</comment>
<proteinExistence type="inferred from homology"/>
<dbReference type="PATRIC" id="fig|411473.3.peg.671"/>
<comment type="subcellular location">
    <subcellularLocation>
        <location evidence="9">Cytoplasm</location>
    </subcellularLocation>
</comment>
<evidence type="ECO:0000313" key="13">
    <source>
        <dbReference type="EMBL" id="ERJ96896.1"/>
    </source>
</evidence>
<evidence type="ECO:0000256" key="8">
    <source>
        <dbReference type="ARBA" id="ARBA00023154"/>
    </source>
</evidence>
<dbReference type="GO" id="GO:0019877">
    <property type="term" value="P:diaminopimelate biosynthetic process"/>
    <property type="evidence" value="ECO:0007669"/>
    <property type="project" value="UniProtKB-UniRule"/>
</dbReference>
<dbReference type="EC" id="1.17.1.8" evidence="9 10"/>
<comment type="similarity">
    <text evidence="1 9">Belongs to the DapB family.</text>
</comment>
<comment type="pathway">
    <text evidence="9">Amino-acid biosynthesis; L-lysine biosynthesis via DAP pathway; (S)-tetrahydrodipicolinate from L-aspartate: step 4/4.</text>
</comment>
<evidence type="ECO:0000259" key="12">
    <source>
        <dbReference type="Pfam" id="PF05173"/>
    </source>
</evidence>
<dbReference type="RefSeq" id="WP_021682285.1">
    <property type="nucleotide sequence ID" value="NZ_KI260408.1"/>
</dbReference>
<comment type="function">
    <text evidence="9">Catalyzes the conversion of 4-hydroxy-tetrahydrodipicolinate (HTPA) to tetrahydrodipicolinate.</text>
</comment>
<evidence type="ECO:0000256" key="2">
    <source>
        <dbReference type="ARBA" id="ARBA00022490"/>
    </source>
</evidence>
<dbReference type="EMBL" id="AWVF01000093">
    <property type="protein sequence ID" value="ERJ96896.1"/>
    <property type="molecule type" value="Genomic_DNA"/>
</dbReference>
<dbReference type="CDD" id="cd02274">
    <property type="entry name" value="DHDPR_N"/>
    <property type="match status" value="1"/>
</dbReference>
<dbReference type="Gene3D" id="3.30.360.10">
    <property type="entry name" value="Dihydrodipicolinate Reductase, domain 2"/>
    <property type="match status" value="1"/>
</dbReference>
<dbReference type="GO" id="GO:0051287">
    <property type="term" value="F:NAD binding"/>
    <property type="evidence" value="ECO:0007669"/>
    <property type="project" value="UniProtKB-UniRule"/>
</dbReference>
<reference evidence="13 14" key="1">
    <citation type="submission" date="2013-07" db="EMBL/GenBank/DDBJ databases">
        <authorList>
            <person name="Weinstock G."/>
            <person name="Sodergren E."/>
            <person name="Wylie T."/>
            <person name="Fulton L."/>
            <person name="Fulton R."/>
            <person name="Fronick C."/>
            <person name="O'Laughlin M."/>
            <person name="Godfrey J."/>
            <person name="Miner T."/>
            <person name="Herter B."/>
            <person name="Appelbaum E."/>
            <person name="Cordes M."/>
            <person name="Lek S."/>
            <person name="Wollam A."/>
            <person name="Pepin K.H."/>
            <person name="Palsikar V.B."/>
            <person name="Mitreva M."/>
            <person name="Wilson R.K."/>
        </authorList>
    </citation>
    <scope>NUCLEOTIDE SEQUENCE [LARGE SCALE GENOMIC DNA]</scope>
    <source>
        <strain evidence="13 14">ATCC 27760</strain>
    </source>
</reference>
<dbReference type="OrthoDB" id="9790352at2"/>
<evidence type="ECO:0000256" key="3">
    <source>
        <dbReference type="ARBA" id="ARBA00022605"/>
    </source>
</evidence>
<sequence length="251" mass="27107">MTKIVICGANGKMGHTVASCIDGRDDCTVIGGVDSYTAKYADFPIVATPAELPEVPDVIIDFSNPSTLDELLEYALVNNVALVLATTGYDDAQIQKIQSASQQIPVFFTFNMSLGINLLVELAKKAATVLGGQFDIEIVEKHHNQKIDAPSGTAIMIANAINDTLNNEYHYVYDRHARRMKRDSKEIGMHSIRGGTIVGEHDVIFAGQDEVITLSHSAASKTVFAVGAVNAAVYLCGKPAGMYDMKQLVQE</sequence>
<dbReference type="AlphaFoldDB" id="U2KEE0"/>
<dbReference type="GO" id="GO:0050661">
    <property type="term" value="F:NADP binding"/>
    <property type="evidence" value="ECO:0007669"/>
    <property type="project" value="UniProtKB-UniRule"/>
</dbReference>
<keyword evidence="8 9" id="KW-0457">Lysine biosynthesis</keyword>
<feature type="binding site" evidence="9">
    <location>
        <begin position="152"/>
        <end position="153"/>
    </location>
    <ligand>
        <name>(S)-2,3,4,5-tetrahydrodipicolinate</name>
        <dbReference type="ChEBI" id="CHEBI:16845"/>
    </ligand>
</feature>
<evidence type="ECO:0000256" key="7">
    <source>
        <dbReference type="ARBA" id="ARBA00023027"/>
    </source>
</evidence>
<dbReference type="SUPFAM" id="SSF51735">
    <property type="entry name" value="NAD(P)-binding Rossmann-fold domains"/>
    <property type="match status" value="1"/>
</dbReference>
<keyword evidence="3 9" id="KW-0028">Amino-acid biosynthesis</keyword>
<evidence type="ECO:0000256" key="9">
    <source>
        <dbReference type="HAMAP-Rule" id="MF_00102"/>
    </source>
</evidence>
<evidence type="ECO:0000259" key="11">
    <source>
        <dbReference type="Pfam" id="PF01113"/>
    </source>
</evidence>
<keyword evidence="5 9" id="KW-0220">Diaminopimelate biosynthesis</keyword>
<evidence type="ECO:0000256" key="1">
    <source>
        <dbReference type="ARBA" id="ARBA00006642"/>
    </source>
</evidence>
<keyword evidence="14" id="KW-1185">Reference proteome</keyword>
<dbReference type="STRING" id="411473.RUMCAL_00823"/>
<feature type="active site" description="Proton donor" evidence="9">
    <location>
        <position position="146"/>
    </location>
</feature>
<dbReference type="Proteomes" id="UP000016662">
    <property type="component" value="Unassembled WGS sequence"/>
</dbReference>
<name>U2KEE0_9FIRM</name>
<dbReference type="GO" id="GO:0009089">
    <property type="term" value="P:lysine biosynthetic process via diaminopimelate"/>
    <property type="evidence" value="ECO:0007669"/>
    <property type="project" value="UniProtKB-UniRule"/>
</dbReference>
<evidence type="ECO:0000256" key="4">
    <source>
        <dbReference type="ARBA" id="ARBA00022857"/>
    </source>
</evidence>
<dbReference type="InterPro" id="IPR036291">
    <property type="entry name" value="NAD(P)-bd_dom_sf"/>
</dbReference>